<dbReference type="OrthoDB" id="9809127at2"/>
<accession>A0A1X7ARJ4</accession>
<dbReference type="SUPFAM" id="SSF52540">
    <property type="entry name" value="P-loop containing nucleoside triphosphate hydrolases"/>
    <property type="match status" value="1"/>
</dbReference>
<feature type="transmembrane region" description="Helical" evidence="16">
    <location>
        <begin position="429"/>
        <end position="455"/>
    </location>
</feature>
<dbReference type="PANTHER" id="PTHR43185">
    <property type="entry name" value="FERROUS IRON TRANSPORT PROTEIN B"/>
    <property type="match status" value="1"/>
</dbReference>
<sequence length="782" mass="84786">MVQATVAVLGNPNCGKTTLFNRLTGARQQVGNWPGVTVEKKTGAYSHAGRDITLVDLPGTYSLDVGIGNTAIDEKVARDYVLANEADLYINILDAGNIERNLYLTTQLLEMNRPMMVVLNMMDVAKEKGIRIKAEKLSQRLGCAVIPVVASRNNGTDALKEAIEHYLSGAQRSEPAKVTYSTPVEEALAAMASLVEAPAAELQVQNRWLAGRLLEGDQTLEPLLSAENMQAVGRIRATLEQAGGEDIDIQFADDRYRFIETLADDVVFRDQLVSQTMTHKIDKVVLSRVLGLPIFFGVMYLMFMFTINVGSAFIDFFDILSGTLFVDGTRYLMEGIGAPAFLTTLLADGIGGGIQTVSTFIPVIGCLFLFLSVLEDSGYMARAAFVMDRAMRALGLPGKAFVPVLVGFGCNVPAIMATRTLEQERDRKLTILMNPFMSCGARLPVYALFAVVFFPESGQNVVFSLYLAGILVAVLTGLIMKSTLLPGEMSPFVMELPRYHMPNVQSMLLRTWDRLKSFIIKAGQTIVIMVTVLSVLNSLGTDGSLGNENSDKSVLSAVGRTITPVFAPMGMESDNWPAAVGIFTGVFAKEAVVGTLDALYSHMGDDHEEGSDYNLMAGVSEALATIPANFSGLIDTVSDPLGLNVGTTNDANVAAEEQGVHLSTYDVMRAKFGGQEAAYAYLLFILLYVPCVAAMGAVKREAGRGWMYLVGGWATYMAYTVASGYYQLATFSAHPVQSITWLAILLGSLLVVLFLLRRKGQQDNLFDNDALVRARRAGSSQC</sequence>
<keyword evidence="2 16" id="KW-0813">Transport</keyword>
<evidence type="ECO:0000256" key="7">
    <source>
        <dbReference type="ARBA" id="ARBA00022741"/>
    </source>
</evidence>
<dbReference type="NCBIfam" id="TIGR00231">
    <property type="entry name" value="small_GTP"/>
    <property type="match status" value="1"/>
</dbReference>
<dbReference type="InterPro" id="IPR011640">
    <property type="entry name" value="Fe2_transport_prot_B_C"/>
</dbReference>
<gene>
    <name evidence="18" type="primary">feoB</name>
    <name evidence="18" type="ORF">EHSB41UT_04752</name>
</gene>
<evidence type="ECO:0000313" key="18">
    <source>
        <dbReference type="EMBL" id="SMA50934.1"/>
    </source>
</evidence>
<keyword evidence="8 16" id="KW-1133">Transmembrane helix</keyword>
<keyword evidence="15" id="KW-0479">Metal-binding</keyword>
<dbReference type="AlphaFoldDB" id="A0A1X7ARJ4"/>
<keyword evidence="9 16" id="KW-0408">Iron</keyword>
<evidence type="ECO:0000256" key="3">
    <source>
        <dbReference type="ARBA" id="ARBA00022475"/>
    </source>
</evidence>
<feature type="binding site" evidence="15">
    <location>
        <position position="25"/>
    </location>
    <ligand>
        <name>Mg(2+)</name>
        <dbReference type="ChEBI" id="CHEBI:18420"/>
        <label>2</label>
    </ligand>
</feature>
<keyword evidence="6 16" id="KW-0812">Transmembrane</keyword>
<keyword evidence="15" id="KW-0460">Magnesium</keyword>
<evidence type="ECO:0000256" key="4">
    <source>
        <dbReference type="ARBA" id="ARBA00022496"/>
    </source>
</evidence>
<proteinExistence type="inferred from homology"/>
<feature type="binding site" evidence="14">
    <location>
        <begin position="35"/>
        <end position="39"/>
    </location>
    <ligand>
        <name>GTP</name>
        <dbReference type="ChEBI" id="CHEBI:37565"/>
        <label>2</label>
    </ligand>
</feature>
<dbReference type="InterPro" id="IPR003373">
    <property type="entry name" value="Fe2_transport_prot-B"/>
</dbReference>
<evidence type="ECO:0000256" key="11">
    <source>
        <dbReference type="ARBA" id="ARBA00023134"/>
    </source>
</evidence>
<feature type="transmembrane region" description="Helical" evidence="16">
    <location>
        <begin position="394"/>
        <end position="417"/>
    </location>
</feature>
<dbReference type="Gene3D" id="1.10.287.1770">
    <property type="match status" value="1"/>
</dbReference>
<keyword evidence="3" id="KW-1003">Cell membrane</keyword>
<evidence type="ECO:0000256" key="2">
    <source>
        <dbReference type="ARBA" id="ARBA00022448"/>
    </source>
</evidence>
<dbReference type="Gene3D" id="3.40.50.300">
    <property type="entry name" value="P-loop containing nucleotide triphosphate hydrolases"/>
    <property type="match status" value="1"/>
</dbReference>
<dbReference type="RefSeq" id="WP_087113376.1">
    <property type="nucleotide sequence ID" value="NZ_CBCSCN010000022.1"/>
</dbReference>
<evidence type="ECO:0000256" key="9">
    <source>
        <dbReference type="ARBA" id="ARBA00023004"/>
    </source>
</evidence>
<dbReference type="GO" id="GO:0005886">
    <property type="term" value="C:plasma membrane"/>
    <property type="evidence" value="ECO:0007669"/>
    <property type="project" value="UniProtKB-SubCell"/>
</dbReference>
<dbReference type="Proteomes" id="UP000196573">
    <property type="component" value="Unassembled WGS sequence"/>
</dbReference>
<dbReference type="FunFam" id="3.40.50.300:FF:000426">
    <property type="entry name" value="Ferrous iron transport protein B"/>
    <property type="match status" value="1"/>
</dbReference>
<evidence type="ECO:0000256" key="15">
    <source>
        <dbReference type="PIRSR" id="PIRSR603373-2"/>
    </source>
</evidence>
<keyword evidence="5" id="KW-0997">Cell inner membrane</keyword>
<comment type="similarity">
    <text evidence="16">Belongs to the TRAFAC class TrmE-Era-EngA-EngB-Septin-like GTPase superfamily. FeoB GTPase (TC 9.A.8) family.</text>
</comment>
<dbReference type="GO" id="GO:0015093">
    <property type="term" value="F:ferrous iron transmembrane transporter activity"/>
    <property type="evidence" value="ECO:0007669"/>
    <property type="project" value="UniProtKB-UniRule"/>
</dbReference>
<comment type="function">
    <text evidence="16">Probable transporter of a GTP-driven Fe(2+) uptake system.</text>
</comment>
<feature type="domain" description="FeoB-type G" evidence="17">
    <location>
        <begin position="3"/>
        <end position="169"/>
    </location>
</feature>
<feature type="binding site" evidence="15">
    <location>
        <position position="24"/>
    </location>
    <ligand>
        <name>Mg(2+)</name>
        <dbReference type="ChEBI" id="CHEBI:18420"/>
        <label>2</label>
    </ligand>
</feature>
<evidence type="ECO:0000256" key="6">
    <source>
        <dbReference type="ARBA" id="ARBA00022692"/>
    </source>
</evidence>
<dbReference type="NCBIfam" id="TIGR00437">
    <property type="entry name" value="feoB"/>
    <property type="match status" value="1"/>
</dbReference>
<dbReference type="PANTHER" id="PTHR43185:SF1">
    <property type="entry name" value="FE(2+) TRANSPORTER FEOB"/>
    <property type="match status" value="1"/>
</dbReference>
<feature type="transmembrane region" description="Helical" evidence="16">
    <location>
        <begin position="357"/>
        <end position="374"/>
    </location>
</feature>
<feature type="transmembrane region" description="Helical" evidence="16">
    <location>
        <begin position="738"/>
        <end position="756"/>
    </location>
</feature>
<comment type="subcellular location">
    <subcellularLocation>
        <location evidence="1 16">Cell inner membrane</location>
        <topology evidence="1 16">Multi-pass membrane protein</topology>
    </subcellularLocation>
</comment>
<dbReference type="PRINTS" id="PR00326">
    <property type="entry name" value="GTP1OBG"/>
</dbReference>
<evidence type="ECO:0000256" key="5">
    <source>
        <dbReference type="ARBA" id="ARBA00022519"/>
    </source>
</evidence>
<protein>
    <recommendedName>
        <fullName evidence="13 16">Ferrous iron transport protein B</fullName>
    </recommendedName>
</protein>
<keyword evidence="7 14" id="KW-0547">Nucleotide-binding</keyword>
<dbReference type="InterPro" id="IPR005225">
    <property type="entry name" value="Small_GTP-bd"/>
</dbReference>
<feature type="binding site" evidence="14">
    <location>
        <begin position="10"/>
        <end position="17"/>
    </location>
    <ligand>
        <name>GTP</name>
        <dbReference type="ChEBI" id="CHEBI:37565"/>
        <label>1</label>
    </ligand>
</feature>
<feature type="binding site" evidence="14">
    <location>
        <begin position="120"/>
        <end position="123"/>
    </location>
    <ligand>
        <name>GTP</name>
        <dbReference type="ChEBI" id="CHEBI:37565"/>
        <label>1</label>
    </ligand>
</feature>
<evidence type="ECO:0000256" key="12">
    <source>
        <dbReference type="ARBA" id="ARBA00023136"/>
    </source>
</evidence>
<dbReference type="InterPro" id="IPR027417">
    <property type="entry name" value="P-loop_NTPase"/>
</dbReference>
<dbReference type="InterPro" id="IPR011642">
    <property type="entry name" value="Gate_dom"/>
</dbReference>
<evidence type="ECO:0000313" key="19">
    <source>
        <dbReference type="Proteomes" id="UP000196573"/>
    </source>
</evidence>
<dbReference type="Pfam" id="PF02421">
    <property type="entry name" value="FeoB_N"/>
    <property type="match status" value="1"/>
</dbReference>
<keyword evidence="19" id="KW-1185">Reference proteome</keyword>
<dbReference type="InterPro" id="IPR050860">
    <property type="entry name" value="FeoB_GTPase"/>
</dbReference>
<evidence type="ECO:0000256" key="8">
    <source>
        <dbReference type="ARBA" id="ARBA00022989"/>
    </source>
</evidence>
<evidence type="ECO:0000256" key="10">
    <source>
        <dbReference type="ARBA" id="ARBA00023065"/>
    </source>
</evidence>
<dbReference type="InterPro" id="IPR006073">
    <property type="entry name" value="GTP-bd"/>
</dbReference>
<evidence type="ECO:0000256" key="14">
    <source>
        <dbReference type="PIRSR" id="PIRSR603373-1"/>
    </source>
</evidence>
<feature type="transmembrane region" description="Helical" evidence="16">
    <location>
        <begin position="705"/>
        <end position="726"/>
    </location>
</feature>
<dbReference type="Pfam" id="PF07670">
    <property type="entry name" value="Gate"/>
    <property type="match status" value="2"/>
</dbReference>
<dbReference type="NCBIfam" id="NF007105">
    <property type="entry name" value="PRK09554.1"/>
    <property type="match status" value="1"/>
</dbReference>
<reference evidence="18 19" key="1">
    <citation type="submission" date="2017-03" db="EMBL/GenBank/DDBJ databases">
        <authorList>
            <person name="Afonso C.L."/>
            <person name="Miller P.J."/>
            <person name="Scott M.A."/>
            <person name="Spackman E."/>
            <person name="Goraichik I."/>
            <person name="Dimitrov K.M."/>
            <person name="Suarez D.L."/>
            <person name="Swayne D.E."/>
        </authorList>
    </citation>
    <scope>NUCLEOTIDE SEQUENCE [LARGE SCALE GENOMIC DNA]</scope>
    <source>
        <strain evidence="18">SB41UT1</strain>
    </source>
</reference>
<dbReference type="PROSITE" id="PS51711">
    <property type="entry name" value="G_FEOB"/>
    <property type="match status" value="1"/>
</dbReference>
<keyword evidence="4 16" id="KW-0410">Iron transport</keyword>
<feature type="binding site" evidence="14">
    <location>
        <begin position="56"/>
        <end position="59"/>
    </location>
    <ligand>
        <name>GTP</name>
        <dbReference type="ChEBI" id="CHEBI:37565"/>
        <label>3</label>
    </ligand>
</feature>
<evidence type="ECO:0000256" key="13">
    <source>
        <dbReference type="NCBIfam" id="TIGR00437"/>
    </source>
</evidence>
<evidence type="ECO:0000259" key="17">
    <source>
        <dbReference type="PROSITE" id="PS51711"/>
    </source>
</evidence>
<name>A0A1X7ARJ4_9GAMM</name>
<organism evidence="18 19">
    <name type="scientific">Parendozoicomonas haliclonae</name>
    <dbReference type="NCBI Taxonomy" id="1960125"/>
    <lineage>
        <taxon>Bacteria</taxon>
        <taxon>Pseudomonadati</taxon>
        <taxon>Pseudomonadota</taxon>
        <taxon>Gammaproteobacteria</taxon>
        <taxon>Oceanospirillales</taxon>
        <taxon>Endozoicomonadaceae</taxon>
        <taxon>Parendozoicomonas</taxon>
    </lineage>
</organism>
<dbReference type="CDD" id="cd01879">
    <property type="entry name" value="FeoB"/>
    <property type="match status" value="1"/>
</dbReference>
<evidence type="ECO:0000256" key="1">
    <source>
        <dbReference type="ARBA" id="ARBA00004429"/>
    </source>
</evidence>
<feature type="transmembrane region" description="Helical" evidence="16">
    <location>
        <begin position="461"/>
        <end position="480"/>
    </location>
</feature>
<dbReference type="InterPro" id="IPR041069">
    <property type="entry name" value="FeoB_Cyto"/>
</dbReference>
<dbReference type="Pfam" id="PF07664">
    <property type="entry name" value="FeoB_C"/>
    <property type="match status" value="1"/>
</dbReference>
<feature type="binding site" evidence="15">
    <location>
        <position position="21"/>
    </location>
    <ligand>
        <name>Mg(2+)</name>
        <dbReference type="ChEBI" id="CHEBI:18420"/>
        <label>2</label>
    </ligand>
</feature>
<feature type="transmembrane region" description="Helical" evidence="16">
    <location>
        <begin position="678"/>
        <end position="698"/>
    </location>
</feature>
<keyword evidence="12 16" id="KW-0472">Membrane</keyword>
<dbReference type="GO" id="GO:0046872">
    <property type="term" value="F:metal ion binding"/>
    <property type="evidence" value="ECO:0007669"/>
    <property type="project" value="UniProtKB-KW"/>
</dbReference>
<dbReference type="Pfam" id="PF17910">
    <property type="entry name" value="FeoB_Cyto"/>
    <property type="match status" value="1"/>
</dbReference>
<keyword evidence="10" id="KW-0406">Ion transport</keyword>
<dbReference type="GO" id="GO:0005525">
    <property type="term" value="F:GTP binding"/>
    <property type="evidence" value="ECO:0007669"/>
    <property type="project" value="UniProtKB-KW"/>
</dbReference>
<feature type="transmembrane region" description="Helical" evidence="16">
    <location>
        <begin position="289"/>
        <end position="311"/>
    </location>
</feature>
<dbReference type="InterPro" id="IPR030389">
    <property type="entry name" value="G_FEOB_dom"/>
</dbReference>
<keyword evidence="11 14" id="KW-0342">GTP-binding</keyword>
<evidence type="ECO:0000256" key="16">
    <source>
        <dbReference type="RuleBase" id="RU362098"/>
    </source>
</evidence>
<dbReference type="EMBL" id="FWPT01000021">
    <property type="protein sequence ID" value="SMA50934.1"/>
    <property type="molecule type" value="Genomic_DNA"/>
</dbReference>